<evidence type="ECO:0000256" key="1">
    <source>
        <dbReference type="ARBA" id="ARBA00004651"/>
    </source>
</evidence>
<comment type="caution">
    <text evidence="13">The sequence shown here is derived from an EMBL/GenBank/DDBJ whole genome shotgun (WGS) entry which is preliminary data.</text>
</comment>
<dbReference type="Proteomes" id="UP001288320">
    <property type="component" value="Unassembled WGS sequence"/>
</dbReference>
<sequence>MSEPSQAAAAPSYPIARNTTSTATEKLDAVPVAEVNLAISGMTCASCVARVEKKLNKLPGVRASVNLATDEARLELSETGAQLGTADFLAQVSAAGYEAQLISRTDLTPTAGSATTTGAGARTGTTNPHDDAHPATTNPSTLAESARAAATREAADAQASARIASLRRRFWISLALSIPVVALSMIPALQFPYWQWVIGALTLPIALWCGWPFHRSAAAALRHGSTTMDTLISLGTLASLGWSIWALLWGGAGGADYRMSMTGIHTLATGATHGSHVYFETAAMIVTFLLLGRWLETRSRRSAGDALRSLLALGADDARRVRTASGADVDEIISASDLAVGDEFLVAPGTKIATDGVVVSGTTAVDASLLTGESTPIDVGPGDEVTGATLTTAGAIRVRATRVGRDTTLAQMGRLLTRAQSGKAPVQALADRVSAVFVPAVILIALATFGVRLALGNPLDLAIMTAITVLVVACPCALGLATPTALMVGSGRASQRGILIHGPETLESAHSVNTIILDKTGTLTTGTMAVDRVILPPAGADGAAGGVVATKEATKKEAAEKEAAHKETAHQEYALNEAKEALALAASVENYSEHPLARAIVTRAREEGLQLAPATDFENLAGQGVRATIGGQRYYATSPRALREAGVDLSEWENVLEEAASGGASLVMLARLGDDGAARGREGNAREAAGRETEAREAGACEALALVTVRDQLRPTSAAAVAELKDLGLTPILASGDNAATTRAVARAAGIEIVHAEVLPEEKVRVVEAARAEGRRVAMVGDGVNDAAALAAADLSIAMGSGTDVAKAASDITIVNSDLRNVGAALRISAATLRVIRQNLAWAFGYNLIAIPAAVAGIILPGLAAAAMASSSVIVVLNSLRLRRAE</sequence>
<evidence type="ECO:0000256" key="4">
    <source>
        <dbReference type="ARBA" id="ARBA00022723"/>
    </source>
</evidence>
<feature type="transmembrane region" description="Helical" evidence="11">
    <location>
        <begin position="277"/>
        <end position="295"/>
    </location>
</feature>
<dbReference type="InterPro" id="IPR018303">
    <property type="entry name" value="ATPase_P-typ_P_site"/>
</dbReference>
<feature type="transmembrane region" description="Helical" evidence="11">
    <location>
        <begin position="170"/>
        <end position="187"/>
    </location>
</feature>
<dbReference type="InterPro" id="IPR036412">
    <property type="entry name" value="HAD-like_sf"/>
</dbReference>
<dbReference type="PROSITE" id="PS00154">
    <property type="entry name" value="ATPASE_E1_E2"/>
    <property type="match status" value="1"/>
</dbReference>
<keyword evidence="7 11" id="KW-0472">Membrane</keyword>
<dbReference type="FunFam" id="3.30.70.100:FF:000005">
    <property type="entry name" value="Copper-exporting P-type ATPase A"/>
    <property type="match status" value="1"/>
</dbReference>
<gene>
    <name evidence="13" type="ORF">R6G74_08695</name>
    <name evidence="14" type="ORF">R6P33_08460</name>
</gene>
<keyword evidence="3 11" id="KW-0812">Transmembrane</keyword>
<dbReference type="AlphaFoldDB" id="A0AAW9HM52"/>
<evidence type="ECO:0000256" key="7">
    <source>
        <dbReference type="ARBA" id="ARBA00023136"/>
    </source>
</evidence>
<feature type="domain" description="HMA" evidence="12">
    <location>
        <begin position="33"/>
        <end position="100"/>
    </location>
</feature>
<keyword evidence="15" id="KW-1185">Reference proteome</keyword>
<evidence type="ECO:0000313" key="15">
    <source>
        <dbReference type="Proteomes" id="UP001284901"/>
    </source>
</evidence>
<dbReference type="SUPFAM" id="SSF55008">
    <property type="entry name" value="HMA, heavy metal-associated domain"/>
    <property type="match status" value="1"/>
</dbReference>
<dbReference type="InterPro" id="IPR059000">
    <property type="entry name" value="ATPase_P-type_domA"/>
</dbReference>
<dbReference type="PROSITE" id="PS50846">
    <property type="entry name" value="HMA_2"/>
    <property type="match status" value="1"/>
</dbReference>
<dbReference type="RefSeq" id="WP_087070041.1">
    <property type="nucleotide sequence ID" value="NZ_CAUPFC010000015.1"/>
</dbReference>
<dbReference type="FunFam" id="2.70.150.10:FF:000002">
    <property type="entry name" value="Copper-transporting ATPase 1, putative"/>
    <property type="match status" value="1"/>
</dbReference>
<dbReference type="GO" id="GO:0016887">
    <property type="term" value="F:ATP hydrolysis activity"/>
    <property type="evidence" value="ECO:0007669"/>
    <property type="project" value="InterPro"/>
</dbReference>
<evidence type="ECO:0000256" key="3">
    <source>
        <dbReference type="ARBA" id="ARBA00022692"/>
    </source>
</evidence>
<evidence type="ECO:0000259" key="12">
    <source>
        <dbReference type="PROSITE" id="PS50846"/>
    </source>
</evidence>
<evidence type="ECO:0000313" key="16">
    <source>
        <dbReference type="Proteomes" id="UP001288320"/>
    </source>
</evidence>
<evidence type="ECO:0000313" key="14">
    <source>
        <dbReference type="EMBL" id="MDY5147046.1"/>
    </source>
</evidence>
<feature type="transmembrane region" description="Helical" evidence="11">
    <location>
        <begin position="433"/>
        <end position="455"/>
    </location>
</feature>
<dbReference type="Gene3D" id="3.40.50.1000">
    <property type="entry name" value="HAD superfamily/HAD-like"/>
    <property type="match status" value="1"/>
</dbReference>
<feature type="transmembrane region" description="Helical" evidence="11">
    <location>
        <begin position="231"/>
        <end position="252"/>
    </location>
</feature>
<dbReference type="PROSITE" id="PS01229">
    <property type="entry name" value="COF_2"/>
    <property type="match status" value="1"/>
</dbReference>
<reference evidence="13 15" key="1">
    <citation type="submission" date="2023-10" db="EMBL/GenBank/DDBJ databases">
        <title>Whole Genome based description of the genera Actinobaculum and Actinotignum reveals a complex phylogenetic relationship within the species included in the genus Actinotignum.</title>
        <authorList>
            <person name="Jensen C.S."/>
            <person name="Dargis R."/>
            <person name="Kemp M."/>
            <person name="Christensen J.J."/>
        </authorList>
    </citation>
    <scope>NUCLEOTIDE SEQUENCE</scope>
    <source>
        <strain evidence="14 15">SLA_B089</strain>
        <strain evidence="13">SLA_B245</strain>
    </source>
</reference>
<dbReference type="SUPFAM" id="SSF56784">
    <property type="entry name" value="HAD-like"/>
    <property type="match status" value="1"/>
</dbReference>
<keyword evidence="5" id="KW-1278">Translocase</keyword>
<organism evidence="13 16">
    <name type="scientific">Actinotignum timonense</name>
    <dbReference type="NCBI Taxonomy" id="1870995"/>
    <lineage>
        <taxon>Bacteria</taxon>
        <taxon>Bacillati</taxon>
        <taxon>Actinomycetota</taxon>
        <taxon>Actinomycetes</taxon>
        <taxon>Actinomycetales</taxon>
        <taxon>Actinomycetaceae</taxon>
        <taxon>Actinotignum</taxon>
    </lineage>
</organism>
<dbReference type="InterPro" id="IPR017969">
    <property type="entry name" value="Heavy-metal-associated_CS"/>
</dbReference>
<dbReference type="InterPro" id="IPR023214">
    <property type="entry name" value="HAD_sf"/>
</dbReference>
<comment type="subcellular location">
    <subcellularLocation>
        <location evidence="1">Cell membrane</location>
        <topology evidence="1">Multi-pass membrane protein</topology>
    </subcellularLocation>
</comment>
<dbReference type="SFLD" id="SFLDG00002">
    <property type="entry name" value="C1.7:_P-type_atpase_like"/>
    <property type="match status" value="1"/>
</dbReference>
<dbReference type="SFLD" id="SFLDS00003">
    <property type="entry name" value="Haloacid_Dehalogenase"/>
    <property type="match status" value="1"/>
</dbReference>
<dbReference type="InterPro" id="IPR001757">
    <property type="entry name" value="P_typ_ATPase"/>
</dbReference>
<feature type="region of interest" description="Disordered" evidence="10">
    <location>
        <begin position="108"/>
        <end position="141"/>
    </location>
</feature>
<dbReference type="Pfam" id="PF00403">
    <property type="entry name" value="HMA"/>
    <property type="match status" value="1"/>
</dbReference>
<dbReference type="InterPro" id="IPR006121">
    <property type="entry name" value="HMA_dom"/>
</dbReference>
<keyword evidence="6 11" id="KW-1133">Transmembrane helix</keyword>
<feature type="transmembrane region" description="Helical" evidence="11">
    <location>
        <begin position="840"/>
        <end position="859"/>
    </location>
</feature>
<feature type="transmembrane region" description="Helical" evidence="11">
    <location>
        <begin position="461"/>
        <end position="486"/>
    </location>
</feature>
<dbReference type="GO" id="GO:0005524">
    <property type="term" value="F:ATP binding"/>
    <property type="evidence" value="ECO:0007669"/>
    <property type="project" value="InterPro"/>
</dbReference>
<protein>
    <recommendedName>
        <fullName evidence="9">Cation-transporting P-type ATPase B</fullName>
    </recommendedName>
</protein>
<dbReference type="Gene3D" id="3.30.70.100">
    <property type="match status" value="1"/>
</dbReference>
<dbReference type="Gene3D" id="3.40.1110.10">
    <property type="entry name" value="Calcium-transporting ATPase, cytoplasmic domain N"/>
    <property type="match status" value="1"/>
</dbReference>
<keyword evidence="4" id="KW-0479">Metal-binding</keyword>
<dbReference type="CDD" id="cd02094">
    <property type="entry name" value="P-type_ATPase_Cu-like"/>
    <property type="match status" value="1"/>
</dbReference>
<comment type="similarity">
    <text evidence="2">Belongs to the cation transport ATPase (P-type) (TC 3.A.3) family. Type IB subfamily.</text>
</comment>
<name>A0AAW9HM52_9ACTO</name>
<dbReference type="InterPro" id="IPR044492">
    <property type="entry name" value="P_typ_ATPase_HD_dom"/>
</dbReference>
<evidence type="ECO:0000256" key="8">
    <source>
        <dbReference type="ARBA" id="ARBA00049360"/>
    </source>
</evidence>
<dbReference type="GO" id="GO:0005886">
    <property type="term" value="C:plasma membrane"/>
    <property type="evidence" value="ECO:0007669"/>
    <property type="project" value="UniProtKB-SubCell"/>
</dbReference>
<evidence type="ECO:0000256" key="10">
    <source>
        <dbReference type="SAM" id="MobiDB-lite"/>
    </source>
</evidence>
<dbReference type="NCBIfam" id="TIGR01494">
    <property type="entry name" value="ATPase_P-type"/>
    <property type="match status" value="2"/>
</dbReference>
<dbReference type="SUPFAM" id="SSF81665">
    <property type="entry name" value="Calcium ATPase, transmembrane domain M"/>
    <property type="match status" value="1"/>
</dbReference>
<dbReference type="InterPro" id="IPR023299">
    <property type="entry name" value="ATPase_P-typ_cyto_dom_N"/>
</dbReference>
<dbReference type="EMBL" id="JAWNFV010000022">
    <property type="protein sequence ID" value="MDY5141380.1"/>
    <property type="molecule type" value="Genomic_DNA"/>
</dbReference>
<evidence type="ECO:0000256" key="2">
    <source>
        <dbReference type="ARBA" id="ARBA00006024"/>
    </source>
</evidence>
<dbReference type="Pfam" id="PF00702">
    <property type="entry name" value="Hydrolase"/>
    <property type="match status" value="1"/>
</dbReference>
<feature type="transmembrane region" description="Helical" evidence="11">
    <location>
        <begin position="193"/>
        <end position="211"/>
    </location>
</feature>
<accession>A0AAW9HM52</accession>
<dbReference type="SFLD" id="SFLDF00027">
    <property type="entry name" value="p-type_atpase"/>
    <property type="match status" value="1"/>
</dbReference>
<comment type="catalytic activity">
    <reaction evidence="8">
        <text>ATP + H2O = ADP + phosphate + H(+)</text>
        <dbReference type="Rhea" id="RHEA:13065"/>
        <dbReference type="ChEBI" id="CHEBI:15377"/>
        <dbReference type="ChEBI" id="CHEBI:15378"/>
        <dbReference type="ChEBI" id="CHEBI:30616"/>
        <dbReference type="ChEBI" id="CHEBI:43474"/>
        <dbReference type="ChEBI" id="CHEBI:456216"/>
    </reaction>
</comment>
<dbReference type="Proteomes" id="UP001284901">
    <property type="component" value="Unassembled WGS sequence"/>
</dbReference>
<dbReference type="GO" id="GO:0005507">
    <property type="term" value="F:copper ion binding"/>
    <property type="evidence" value="ECO:0007669"/>
    <property type="project" value="TreeGrafter"/>
</dbReference>
<evidence type="ECO:0000256" key="5">
    <source>
        <dbReference type="ARBA" id="ARBA00022967"/>
    </source>
</evidence>
<dbReference type="InterPro" id="IPR008250">
    <property type="entry name" value="ATPase_P-typ_transduc_dom_A_sf"/>
</dbReference>
<evidence type="ECO:0000256" key="9">
    <source>
        <dbReference type="ARBA" id="ARBA00074171"/>
    </source>
</evidence>
<dbReference type="PANTHER" id="PTHR43520">
    <property type="entry name" value="ATP7, ISOFORM B"/>
    <property type="match status" value="1"/>
</dbReference>
<evidence type="ECO:0000256" key="11">
    <source>
        <dbReference type="SAM" id="Phobius"/>
    </source>
</evidence>
<dbReference type="PRINTS" id="PR00119">
    <property type="entry name" value="CATATPASE"/>
</dbReference>
<dbReference type="GeneID" id="92813407"/>
<dbReference type="Gene3D" id="2.70.150.10">
    <property type="entry name" value="Calcium-transporting ATPase, cytoplasmic transduction domain A"/>
    <property type="match status" value="1"/>
</dbReference>
<dbReference type="CDD" id="cd00371">
    <property type="entry name" value="HMA"/>
    <property type="match status" value="1"/>
</dbReference>
<dbReference type="PROSITE" id="PS01047">
    <property type="entry name" value="HMA_1"/>
    <property type="match status" value="1"/>
</dbReference>
<evidence type="ECO:0000256" key="6">
    <source>
        <dbReference type="ARBA" id="ARBA00022989"/>
    </source>
</evidence>
<dbReference type="GO" id="GO:0043682">
    <property type="term" value="F:P-type divalent copper transporter activity"/>
    <property type="evidence" value="ECO:0007669"/>
    <property type="project" value="TreeGrafter"/>
</dbReference>
<dbReference type="Pfam" id="PF00122">
    <property type="entry name" value="E1-E2_ATPase"/>
    <property type="match status" value="1"/>
</dbReference>
<dbReference type="EMBL" id="JAWNFY010000027">
    <property type="protein sequence ID" value="MDY5147046.1"/>
    <property type="molecule type" value="Genomic_DNA"/>
</dbReference>
<evidence type="ECO:0000313" key="13">
    <source>
        <dbReference type="EMBL" id="MDY5141380.1"/>
    </source>
</evidence>
<dbReference type="GO" id="GO:0055070">
    <property type="term" value="P:copper ion homeostasis"/>
    <property type="evidence" value="ECO:0007669"/>
    <property type="project" value="TreeGrafter"/>
</dbReference>
<dbReference type="InterPro" id="IPR036163">
    <property type="entry name" value="HMA_dom_sf"/>
</dbReference>
<proteinExistence type="inferred from homology"/>
<dbReference type="SUPFAM" id="SSF81653">
    <property type="entry name" value="Calcium ATPase, transduction domain A"/>
    <property type="match status" value="1"/>
</dbReference>
<dbReference type="PANTHER" id="PTHR43520:SF8">
    <property type="entry name" value="P-TYPE CU(+) TRANSPORTER"/>
    <property type="match status" value="1"/>
</dbReference>
<dbReference type="InterPro" id="IPR023298">
    <property type="entry name" value="ATPase_P-typ_TM_dom_sf"/>
</dbReference>
<feature type="compositionally biased region" description="Low complexity" evidence="10">
    <location>
        <begin position="108"/>
        <end position="126"/>
    </location>
</feature>